<dbReference type="SUPFAM" id="SSF52402">
    <property type="entry name" value="Adenine nucleotide alpha hydrolases-like"/>
    <property type="match status" value="1"/>
</dbReference>
<dbReference type="GO" id="GO:0016874">
    <property type="term" value="F:ligase activity"/>
    <property type="evidence" value="ECO:0007669"/>
    <property type="project" value="UniProtKB-KW"/>
</dbReference>
<dbReference type="InterPro" id="IPR018317">
    <property type="entry name" value="QueC"/>
</dbReference>
<dbReference type="GO" id="GO:0005524">
    <property type="term" value="F:ATP binding"/>
    <property type="evidence" value="ECO:0007669"/>
    <property type="project" value="UniProtKB-KW"/>
</dbReference>
<evidence type="ECO:0000256" key="10">
    <source>
        <dbReference type="ARBA" id="ARBA00047890"/>
    </source>
</evidence>
<dbReference type="PANTHER" id="PTHR42914:SF1">
    <property type="entry name" value="7-CYANO-7-DEAZAGUANINE SYNTHASE"/>
    <property type="match status" value="1"/>
</dbReference>
<dbReference type="Gene3D" id="3.40.50.620">
    <property type="entry name" value="HUPs"/>
    <property type="match status" value="1"/>
</dbReference>
<dbReference type="AlphaFoldDB" id="A0A1G9FLU9"/>
<evidence type="ECO:0000256" key="8">
    <source>
        <dbReference type="ARBA" id="ARBA00037993"/>
    </source>
</evidence>
<protein>
    <recommendedName>
        <fullName evidence="9">7-cyano-7-deazaguanine synthase</fullName>
        <ecNumber evidence="9">6.3.4.20</ecNumber>
    </recommendedName>
</protein>
<dbReference type="PANTHER" id="PTHR42914">
    <property type="entry name" value="7-CYANO-7-DEAZAGUANINE SYNTHASE"/>
    <property type="match status" value="1"/>
</dbReference>
<keyword evidence="7" id="KW-0067">ATP-binding</keyword>
<comment type="catalytic activity">
    <reaction evidence="10">
        <text>7-carboxy-7-carbaguanine + NH4(+) + 2 ATP = 7-cyano-7-carbaguanine + 2 AMP + 2 diphosphate + 2 H(+)</text>
        <dbReference type="Rhea" id="RHEA:27982"/>
        <dbReference type="ChEBI" id="CHEBI:15378"/>
        <dbReference type="ChEBI" id="CHEBI:28938"/>
        <dbReference type="ChEBI" id="CHEBI:30616"/>
        <dbReference type="ChEBI" id="CHEBI:33019"/>
        <dbReference type="ChEBI" id="CHEBI:45075"/>
        <dbReference type="ChEBI" id="CHEBI:61036"/>
        <dbReference type="ChEBI" id="CHEBI:456215"/>
        <dbReference type="EC" id="6.3.4.20"/>
    </reaction>
</comment>
<comment type="similarity">
    <text evidence="8">Belongs to the QueC family.</text>
</comment>
<dbReference type="GO" id="GO:0008616">
    <property type="term" value="P:tRNA queuosine(34) biosynthetic process"/>
    <property type="evidence" value="ECO:0007669"/>
    <property type="project" value="UniProtKB-KW"/>
</dbReference>
<dbReference type="EC" id="6.3.4.20" evidence="9"/>
<reference evidence="11 12" key="1">
    <citation type="submission" date="2016-10" db="EMBL/GenBank/DDBJ databases">
        <authorList>
            <person name="de Groot N.N."/>
        </authorList>
    </citation>
    <scope>NUCLEOTIDE SEQUENCE [LARGE SCALE GENOMIC DNA]</scope>
    <source>
        <strain evidence="11 12">JCM 21544</strain>
    </source>
</reference>
<evidence type="ECO:0000256" key="6">
    <source>
        <dbReference type="ARBA" id="ARBA00022833"/>
    </source>
</evidence>
<evidence type="ECO:0000256" key="4">
    <source>
        <dbReference type="ARBA" id="ARBA00022741"/>
    </source>
</evidence>
<evidence type="ECO:0000256" key="7">
    <source>
        <dbReference type="ARBA" id="ARBA00022840"/>
    </source>
</evidence>
<keyword evidence="2" id="KW-0436">Ligase</keyword>
<evidence type="ECO:0000256" key="9">
    <source>
        <dbReference type="ARBA" id="ARBA00039149"/>
    </source>
</evidence>
<keyword evidence="5" id="KW-0671">Queuosine biosynthesis</keyword>
<dbReference type="STRING" id="137658.SAMN05216186_111166"/>
<keyword evidence="4" id="KW-0547">Nucleotide-binding</keyword>
<evidence type="ECO:0000256" key="3">
    <source>
        <dbReference type="ARBA" id="ARBA00022723"/>
    </source>
</evidence>
<proteinExistence type="inferred from homology"/>
<dbReference type="RefSeq" id="WP_084336492.1">
    <property type="nucleotide sequence ID" value="NZ_FNFD01000011.1"/>
</dbReference>
<comment type="pathway">
    <text evidence="1">Purine metabolism; 7-cyano-7-deazaguanine biosynthesis.</text>
</comment>
<evidence type="ECO:0000313" key="11">
    <source>
        <dbReference type="EMBL" id="SDK89418.1"/>
    </source>
</evidence>
<evidence type="ECO:0000313" key="12">
    <source>
        <dbReference type="Proteomes" id="UP000198706"/>
    </source>
</evidence>
<evidence type="ECO:0000256" key="2">
    <source>
        <dbReference type="ARBA" id="ARBA00022598"/>
    </source>
</evidence>
<gene>
    <name evidence="11" type="ORF">SAMN05216186_111166</name>
</gene>
<sequence>MKKALVMLSGGADSATALFLTAKSFQTSAVFFDIGQLSADYELTSARQVCRTIGVPLEVVNVSGLKHWFLGLTPEPSLAISFAGGDRGANCPHGLFGLAATYCVSAGIDTFVTGMHGGDAPGPEATKAYLKTWGSAIREVQSVQFDFNFPLLEKTKAEVLQLASSLGVPLEVTRSCSQPTRLHCGACPACVERRNAFSLAGIPDPTAYAVS</sequence>
<keyword evidence="3" id="KW-0479">Metal-binding</keyword>
<keyword evidence="6" id="KW-0862">Zinc</keyword>
<keyword evidence="12" id="KW-1185">Reference proteome</keyword>
<name>A0A1G9FLU9_9PSED</name>
<dbReference type="InterPro" id="IPR014729">
    <property type="entry name" value="Rossmann-like_a/b/a_fold"/>
</dbReference>
<dbReference type="Pfam" id="PF06508">
    <property type="entry name" value="QueC"/>
    <property type="match status" value="2"/>
</dbReference>
<organism evidence="11 12">
    <name type="scientific">Pseudomonas indica</name>
    <dbReference type="NCBI Taxonomy" id="137658"/>
    <lineage>
        <taxon>Bacteria</taxon>
        <taxon>Pseudomonadati</taxon>
        <taxon>Pseudomonadota</taxon>
        <taxon>Gammaproteobacteria</taxon>
        <taxon>Pseudomonadales</taxon>
        <taxon>Pseudomonadaceae</taxon>
        <taxon>Pseudomonas</taxon>
    </lineage>
</organism>
<dbReference type="Proteomes" id="UP000198706">
    <property type="component" value="Unassembled WGS sequence"/>
</dbReference>
<accession>A0A1G9FLU9</accession>
<dbReference type="GO" id="GO:0046872">
    <property type="term" value="F:metal ion binding"/>
    <property type="evidence" value="ECO:0007669"/>
    <property type="project" value="UniProtKB-KW"/>
</dbReference>
<dbReference type="EMBL" id="FNFD01000011">
    <property type="protein sequence ID" value="SDK89418.1"/>
    <property type="molecule type" value="Genomic_DNA"/>
</dbReference>
<evidence type="ECO:0000256" key="5">
    <source>
        <dbReference type="ARBA" id="ARBA00022785"/>
    </source>
</evidence>
<evidence type="ECO:0000256" key="1">
    <source>
        <dbReference type="ARBA" id="ARBA00005061"/>
    </source>
</evidence>